<gene>
    <name evidence="6" type="primary">csrA</name>
    <name evidence="7" type="ORF">DCMF_13785</name>
</gene>
<dbReference type="GO" id="GO:0044781">
    <property type="term" value="P:bacterial-type flagellum organization"/>
    <property type="evidence" value="ECO:0007669"/>
    <property type="project" value="UniProtKB-KW"/>
</dbReference>
<dbReference type="HAMAP" id="MF_00167">
    <property type="entry name" value="CsrA"/>
    <property type="match status" value="1"/>
</dbReference>
<dbReference type="Proteomes" id="UP000323521">
    <property type="component" value="Chromosome"/>
</dbReference>
<evidence type="ECO:0000256" key="1">
    <source>
        <dbReference type="ARBA" id="ARBA00022490"/>
    </source>
</evidence>
<dbReference type="GO" id="GO:0006402">
    <property type="term" value="P:mRNA catabolic process"/>
    <property type="evidence" value="ECO:0007669"/>
    <property type="project" value="InterPro"/>
</dbReference>
<evidence type="ECO:0000256" key="2">
    <source>
        <dbReference type="ARBA" id="ARBA00022491"/>
    </source>
</evidence>
<comment type="similarity">
    <text evidence="6">Belongs to the CsrA/RsmA family.</text>
</comment>
<dbReference type="GO" id="GO:0006109">
    <property type="term" value="P:regulation of carbohydrate metabolic process"/>
    <property type="evidence" value="ECO:0007669"/>
    <property type="project" value="InterPro"/>
</dbReference>
<dbReference type="PANTHER" id="PTHR34984:SF1">
    <property type="entry name" value="CARBON STORAGE REGULATOR"/>
    <property type="match status" value="1"/>
</dbReference>
<organism evidence="7 8">
    <name type="scientific">Formimonas warabiya</name>
    <dbReference type="NCBI Taxonomy" id="1761012"/>
    <lineage>
        <taxon>Bacteria</taxon>
        <taxon>Bacillati</taxon>
        <taxon>Bacillota</taxon>
        <taxon>Clostridia</taxon>
        <taxon>Eubacteriales</taxon>
        <taxon>Peptococcaceae</taxon>
        <taxon>Candidatus Formimonas</taxon>
    </lineage>
</organism>
<comment type="subcellular location">
    <subcellularLocation>
        <location evidence="6">Cytoplasm</location>
    </subcellularLocation>
</comment>
<comment type="function">
    <text evidence="6">A translational regulator that binds mRNA to regulate translation initiation and/or mRNA stability. Usually binds in the 5'-UTR at or near the Shine-Dalgarno sequence preventing ribosome-binding, thus repressing translation. Its main target seems to be the major flagellin gene, while its function is anatagonized by FliW.</text>
</comment>
<evidence type="ECO:0000256" key="5">
    <source>
        <dbReference type="ARBA" id="ARBA00022884"/>
    </source>
</evidence>
<dbReference type="KEGG" id="fwa:DCMF_13785"/>
<dbReference type="AlphaFoldDB" id="A0A3G1KTA1"/>
<keyword evidence="1 6" id="KW-0963">Cytoplasm</keyword>
<dbReference type="InterPro" id="IPR036107">
    <property type="entry name" value="CsrA_sf"/>
</dbReference>
<dbReference type="FunFam" id="2.60.40.4380:FF:000002">
    <property type="entry name" value="Translational regulator CsrA"/>
    <property type="match status" value="1"/>
</dbReference>
<name>A0A3G1KTA1_FORW1</name>
<dbReference type="OrthoDB" id="9809061at2"/>
<proteinExistence type="inferred from homology"/>
<dbReference type="RefSeq" id="WP_148134954.1">
    <property type="nucleotide sequence ID" value="NZ_CP017634.1"/>
</dbReference>
<dbReference type="InterPro" id="IPR003751">
    <property type="entry name" value="CsrA"/>
</dbReference>
<evidence type="ECO:0000313" key="7">
    <source>
        <dbReference type="EMBL" id="ATW25691.1"/>
    </source>
</evidence>
<keyword evidence="3 6" id="KW-1005">Bacterial flagellum biogenesis</keyword>
<sequence>MLVVTRKKNQVIVIGDNIVIKVIDIIDGEYVKIGVEAPKSVSIHRLEVFDTIVKENKAGQHDPITLNKTVLNELGKLFKNRAGAENKKDEETMQNKIEK</sequence>
<dbReference type="Pfam" id="PF02599">
    <property type="entry name" value="CsrA"/>
    <property type="match status" value="1"/>
</dbReference>
<dbReference type="EMBL" id="CP017634">
    <property type="protein sequence ID" value="ATW25691.1"/>
    <property type="molecule type" value="Genomic_DNA"/>
</dbReference>
<evidence type="ECO:0000256" key="6">
    <source>
        <dbReference type="HAMAP-Rule" id="MF_00167"/>
    </source>
</evidence>
<dbReference type="Gene3D" id="2.60.40.4380">
    <property type="entry name" value="Translational regulator CsrA"/>
    <property type="match status" value="1"/>
</dbReference>
<dbReference type="GO" id="GO:1902208">
    <property type="term" value="P:regulation of bacterial-type flagellum assembly"/>
    <property type="evidence" value="ECO:0007669"/>
    <property type="project" value="UniProtKB-UniRule"/>
</dbReference>
<evidence type="ECO:0000256" key="3">
    <source>
        <dbReference type="ARBA" id="ARBA00022795"/>
    </source>
</evidence>
<keyword evidence="2 6" id="KW-0678">Repressor</keyword>
<keyword evidence="8" id="KW-1185">Reference proteome</keyword>
<evidence type="ECO:0000256" key="4">
    <source>
        <dbReference type="ARBA" id="ARBA00022845"/>
    </source>
</evidence>
<comment type="subunit">
    <text evidence="6">Homodimer; the beta-strands of each monomer intercalate to form a hydrophobic core, while the alpha-helices form wings that extend away from the core.</text>
</comment>
<protein>
    <recommendedName>
        <fullName evidence="6">Translational regulator CsrA</fullName>
    </recommendedName>
</protein>
<dbReference type="GO" id="GO:0045947">
    <property type="term" value="P:negative regulation of translational initiation"/>
    <property type="evidence" value="ECO:0007669"/>
    <property type="project" value="UniProtKB-UniRule"/>
</dbReference>
<keyword evidence="4 6" id="KW-0810">Translation regulation</keyword>
<evidence type="ECO:0000313" key="8">
    <source>
        <dbReference type="Proteomes" id="UP000323521"/>
    </source>
</evidence>
<dbReference type="GO" id="GO:0005829">
    <property type="term" value="C:cytosol"/>
    <property type="evidence" value="ECO:0007669"/>
    <property type="project" value="TreeGrafter"/>
</dbReference>
<dbReference type="PANTHER" id="PTHR34984">
    <property type="entry name" value="CARBON STORAGE REGULATOR"/>
    <property type="match status" value="1"/>
</dbReference>
<dbReference type="GO" id="GO:0048027">
    <property type="term" value="F:mRNA 5'-UTR binding"/>
    <property type="evidence" value="ECO:0007669"/>
    <property type="project" value="UniProtKB-UniRule"/>
</dbReference>
<dbReference type="SUPFAM" id="SSF117130">
    <property type="entry name" value="CsrA-like"/>
    <property type="match status" value="1"/>
</dbReference>
<accession>A0A3G1KTA1</accession>
<reference evidence="7 8" key="1">
    <citation type="submission" date="2016-10" db="EMBL/GenBank/DDBJ databases">
        <title>Complete Genome Sequence of Peptococcaceae strain DCMF.</title>
        <authorList>
            <person name="Edwards R.J."/>
            <person name="Holland S.I."/>
            <person name="Deshpande N.P."/>
            <person name="Wong Y.K."/>
            <person name="Ertan H."/>
            <person name="Manefield M."/>
            <person name="Russell T.L."/>
            <person name="Lee M.J."/>
        </authorList>
    </citation>
    <scope>NUCLEOTIDE SEQUENCE [LARGE SCALE GENOMIC DNA]</scope>
    <source>
        <strain evidence="7 8">DCMF</strain>
    </source>
</reference>
<keyword evidence="5 6" id="KW-0694">RNA-binding</keyword>